<evidence type="ECO:0000313" key="6">
    <source>
        <dbReference type="EMBL" id="AOV59088.1"/>
    </source>
</evidence>
<dbReference type="OrthoDB" id="3239at10239"/>
<accession>A0A1D8KJL5</accession>
<dbReference type="InterPro" id="IPR038152">
    <property type="entry name" value="Carbam_trans_C_sf"/>
</dbReference>
<sequence>MTTILAIARGHNGSTTLLKDGEVVFYLEEERLSRFKYDGTPFMGILKAFEYTDTIDHLVVCHTHRHGPVADWTGDDIYETLVRKIARKKFEFKTHFIDNIHHEMHAACGFYNSGFDDAACVIADGAGSFLDLGDPIGDVGYEFETIFDVDYESKFDTVWKHIGTRQACGMFEQDGVFVTEYPGHTKMYESVTQYCGFPAIEAGKLMGLSPYGKENDELPSFFDSTGEWGNRELIIPTYPNAAQINWQRYDILRDDVTRHREGEFTEVQKDLAYKIQKESSERMVTLIRRAHELTGKTNIVICGGYGLNCVANYKYWKEFPDLNIYCEPISHDGGTSIGGAKWVWHQLNEVKKSSGKQESVYYGPQYDPSTYESDLGDLDVRDTSYGDVAQLIRDGNIVTIYQGRSEGGPRALGNRSILFDPTIKDGKDYVNTVKRREWFRPFACSIKKEAVHDWFDLAGRDETPHMMYAVKCHDGVEEKIPSVIHVDNTCRIQTVTPEQNEHYYNLIDAFEKLSEVPILFNTSFNLGGEPLVETIEDAVKTLNNSDIEYLYLPEIQKLVHVPNA</sequence>
<dbReference type="EMBL" id="KU686198">
    <property type="protein sequence ID" value="AOV58849.1"/>
    <property type="molecule type" value="Genomic_DNA"/>
</dbReference>
<evidence type="ECO:0000313" key="7">
    <source>
        <dbReference type="Proteomes" id="UP000204537"/>
    </source>
</evidence>
<comment type="similarity">
    <text evidence="1">Belongs to the NodU/CmcH family.</text>
</comment>
<proteinExistence type="inferred from homology"/>
<dbReference type="PANTHER" id="PTHR34847:SF1">
    <property type="entry name" value="NODULATION PROTEIN U"/>
    <property type="match status" value="1"/>
</dbReference>
<organism evidence="5 8">
    <name type="scientific">Synechococcus phage S-CAM3</name>
    <dbReference type="NCBI Taxonomy" id="1883366"/>
    <lineage>
        <taxon>Viruses</taxon>
        <taxon>Duplodnaviria</taxon>
        <taxon>Heunggongvirae</taxon>
        <taxon>Uroviricota</taxon>
        <taxon>Caudoviricetes</taxon>
        <taxon>Pantevenvirales</taxon>
        <taxon>Kyanoviridae</taxon>
        <taxon>Charybdisvirus</taxon>
        <taxon>Charybdisvirus scam3</taxon>
    </lineage>
</organism>
<dbReference type="InterPro" id="IPR051338">
    <property type="entry name" value="NodU/CmcH_Carbamoyltrnsfr"/>
</dbReference>
<name>A0A1D8KJL5_9CAUD</name>
<dbReference type="Gene3D" id="3.30.420.40">
    <property type="match status" value="1"/>
</dbReference>
<keyword evidence="7" id="KW-1185">Reference proteome</keyword>
<reference evidence="7 8" key="1">
    <citation type="journal article" date="2016" name="Virology">
        <title>The genomic content and context of auxiliary metabolic genes in marine cyanomyoviruses.</title>
        <authorList>
            <person name="Crummett L.T."/>
            <person name="Puxty R.J."/>
            <person name="Weihe C."/>
            <person name="Marston M.F."/>
            <person name="Martiny J.B."/>
        </authorList>
    </citation>
    <scope>NUCLEOTIDE SEQUENCE [LARGE SCALE GENOMIC DNA]</scope>
    <source>
        <strain evidence="4">0808SB25</strain>
        <strain evidence="5">0910TB04</strain>
        <strain evidence="6">1010CC42</strain>
    </source>
</reference>
<dbReference type="Pfam" id="PF02543">
    <property type="entry name" value="Carbam_trans_N"/>
    <property type="match status" value="1"/>
</dbReference>
<evidence type="ECO:0000313" key="8">
    <source>
        <dbReference type="Proteomes" id="UP000240804"/>
    </source>
</evidence>
<evidence type="ECO:0000259" key="3">
    <source>
        <dbReference type="Pfam" id="PF16861"/>
    </source>
</evidence>
<dbReference type="InterPro" id="IPR031730">
    <property type="entry name" value="Carbam_trans_C"/>
</dbReference>
<dbReference type="InterPro" id="IPR003696">
    <property type="entry name" value="Carbtransf_dom"/>
</dbReference>
<evidence type="ECO:0000256" key="1">
    <source>
        <dbReference type="ARBA" id="ARBA00006129"/>
    </source>
</evidence>
<evidence type="ECO:0000313" key="4">
    <source>
        <dbReference type="EMBL" id="AOV58610.1"/>
    </source>
</evidence>
<dbReference type="GO" id="GO:0016740">
    <property type="term" value="F:transferase activity"/>
    <property type="evidence" value="ECO:0007669"/>
    <property type="project" value="UniProtKB-KW"/>
</dbReference>
<dbReference type="PANTHER" id="PTHR34847">
    <property type="entry name" value="NODULATION PROTEIN U"/>
    <property type="match status" value="1"/>
</dbReference>
<dbReference type="RefSeq" id="YP_009321368.1">
    <property type="nucleotide sequence ID" value="NC_031906.1"/>
</dbReference>
<dbReference type="Proteomes" id="UP000204537">
    <property type="component" value="Segment"/>
</dbReference>
<gene>
    <name evidence="6" type="ORF">C421010_105</name>
    <name evidence="4" type="ORF">S250808_105</name>
    <name evidence="5" type="ORF">T040910_105</name>
</gene>
<dbReference type="EMBL" id="KU686197">
    <property type="protein sequence ID" value="AOV58610.1"/>
    <property type="molecule type" value="Genomic_DNA"/>
</dbReference>
<evidence type="ECO:0000313" key="5">
    <source>
        <dbReference type="EMBL" id="AOV58849.1"/>
    </source>
</evidence>
<dbReference type="Proteomes" id="UP000240920">
    <property type="component" value="Segment"/>
</dbReference>
<dbReference type="Proteomes" id="UP000240804">
    <property type="component" value="Segment"/>
</dbReference>
<dbReference type="Gene3D" id="3.90.870.20">
    <property type="entry name" value="Carbamoyltransferase, C-terminal domain"/>
    <property type="match status" value="1"/>
</dbReference>
<evidence type="ECO:0000259" key="2">
    <source>
        <dbReference type="Pfam" id="PF02543"/>
    </source>
</evidence>
<feature type="domain" description="Carbamoyltransferase" evidence="2">
    <location>
        <begin position="77"/>
        <end position="340"/>
    </location>
</feature>
<dbReference type="GeneID" id="30306395"/>
<dbReference type="CDD" id="cd24033">
    <property type="entry name" value="ASKHA_NBD_NodU_CmcH-like_N"/>
    <property type="match status" value="1"/>
</dbReference>
<dbReference type="KEGG" id="vg:30306395"/>
<dbReference type="EMBL" id="KU686199">
    <property type="protein sequence ID" value="AOV59088.1"/>
    <property type="molecule type" value="Genomic_DNA"/>
</dbReference>
<protein>
    <submittedName>
        <fullName evidence="5">Carbamoyltransferase</fullName>
    </submittedName>
</protein>
<dbReference type="Pfam" id="PF16861">
    <property type="entry name" value="Carbam_trans_C"/>
    <property type="match status" value="1"/>
</dbReference>
<keyword evidence="5" id="KW-0808">Transferase</keyword>
<feature type="domain" description="Carbamoyltransferase C-terminal" evidence="3">
    <location>
        <begin position="389"/>
        <end position="554"/>
    </location>
</feature>